<feature type="coiled-coil region" evidence="2">
    <location>
        <begin position="557"/>
        <end position="612"/>
    </location>
</feature>
<dbReference type="Pfam" id="PF00149">
    <property type="entry name" value="Metallophos"/>
    <property type="match status" value="1"/>
</dbReference>
<gene>
    <name evidence="5" type="ORF">ETP43_14980</name>
</gene>
<dbReference type="RefSeq" id="WP_129259007.1">
    <property type="nucleotide sequence ID" value="NZ_SDKC01000001.1"/>
</dbReference>
<keyword evidence="1" id="KW-0378">Hydrolase</keyword>
<name>A0A4Q1RKS5_9FIRM</name>
<keyword evidence="6" id="KW-1185">Reference proteome</keyword>
<dbReference type="InterPro" id="IPR050535">
    <property type="entry name" value="DNA_Repair-Maintenance_Comp"/>
</dbReference>
<dbReference type="InterPro" id="IPR029052">
    <property type="entry name" value="Metallo-depent_PP-like"/>
</dbReference>
<dbReference type="OrthoDB" id="9773856at2"/>
<evidence type="ECO:0000256" key="2">
    <source>
        <dbReference type="SAM" id="Coils"/>
    </source>
</evidence>
<dbReference type="Proteomes" id="UP000290106">
    <property type="component" value="Unassembled WGS sequence"/>
</dbReference>
<evidence type="ECO:0000256" key="3">
    <source>
        <dbReference type="SAM" id="MobiDB-lite"/>
    </source>
</evidence>
<dbReference type="CDD" id="cd00840">
    <property type="entry name" value="MPP_Mre11_N"/>
    <property type="match status" value="1"/>
</dbReference>
<protein>
    <recommendedName>
        <fullName evidence="4">Calcineurin-like phosphoesterase domain-containing protein</fullName>
    </recommendedName>
</protein>
<dbReference type="Gene3D" id="3.60.21.10">
    <property type="match status" value="1"/>
</dbReference>
<keyword evidence="2" id="KW-0175">Coiled coil</keyword>
<dbReference type="InterPro" id="IPR041796">
    <property type="entry name" value="Mre11_N"/>
</dbReference>
<dbReference type="GO" id="GO:0016787">
    <property type="term" value="F:hydrolase activity"/>
    <property type="evidence" value="ECO:0007669"/>
    <property type="project" value="UniProtKB-KW"/>
</dbReference>
<feature type="compositionally biased region" description="Basic and acidic residues" evidence="3">
    <location>
        <begin position="419"/>
        <end position="439"/>
    </location>
</feature>
<evidence type="ECO:0000259" key="4">
    <source>
        <dbReference type="Pfam" id="PF00149"/>
    </source>
</evidence>
<feature type="region of interest" description="Disordered" evidence="3">
    <location>
        <begin position="419"/>
        <end position="452"/>
    </location>
</feature>
<sequence length="647" mass="74272">MRFIHMADVHLGAVPDSGCPWSAFRENEIWETFVRVIDQIREEKIELLLIAGDLFHRQPLPSQIERVSQLFASIPDTEVVWMAGSHDYLREDSAYRKAKWTKNVHGFLSGKPEVIELEKLHTKVYGCSYEQPQITEPVYSTIRPDDQPGIHILLAYGGDETHIPMKKEDGAGFTYVALGYRHLPGVLVENQMAYAGSPEPIRLEDAGTHGVVYGEITEDAQGAYHTQITLVPSACRSYIPLSLRIHSGTTQTGLEQKVQDAIQQKGSGEIYWLRIQGYRNPELEFQLEPLKAYGNVVRITDETRPCYDLTRLKREKLGTPVGAYIHWFEKKQGKVEQKALDYGLQALLTETMDPDQVIAERMNDWEERKKTLEKQRQDRSTELEQTVQRVVRERAGLEQQMLVNRSEIRRLELNRNAQEKHLEQERREEGKRQAEESRRPQSGQEQENEPTVVEKRVQNVAASSERKSNLTDFSKISKISEIITWVGVCLAILALIDPFSWNRVVCTIVGLAILVGALAGRKYLADWLRTRRSTVMQAAAPKEAEMSERESAGEELQKDWEERLKERKKELRETSHQILRLQERGAHLAVELEEKKIQIENLQEEIREMASPTLEEEDCDMELSGLKLAFTVLTEEETVRHAGREKT</sequence>
<proteinExistence type="predicted"/>
<dbReference type="PANTHER" id="PTHR30337">
    <property type="entry name" value="COMPONENT OF ATP-DEPENDENT DSDNA EXONUCLEASE"/>
    <property type="match status" value="1"/>
</dbReference>
<dbReference type="SUPFAM" id="SSF56300">
    <property type="entry name" value="Metallo-dependent phosphatases"/>
    <property type="match status" value="1"/>
</dbReference>
<reference evidence="5 6" key="1">
    <citation type="submission" date="2019-01" db="EMBL/GenBank/DDBJ databases">
        <title>Blautia sp. nov. KGMB01111 isolated human feces.</title>
        <authorList>
            <person name="Park J.-E."/>
            <person name="Kim J.-S."/>
            <person name="Park S.-H."/>
        </authorList>
    </citation>
    <scope>NUCLEOTIDE SEQUENCE [LARGE SCALE GENOMIC DNA]</scope>
    <source>
        <strain evidence="5 6">KGMB01111</strain>
    </source>
</reference>
<organism evidence="5 6">
    <name type="scientific">Blautia faecicola</name>
    <dbReference type="NCBI Taxonomy" id="2509240"/>
    <lineage>
        <taxon>Bacteria</taxon>
        <taxon>Bacillati</taxon>
        <taxon>Bacillota</taxon>
        <taxon>Clostridia</taxon>
        <taxon>Lachnospirales</taxon>
        <taxon>Lachnospiraceae</taxon>
        <taxon>Blautia</taxon>
    </lineage>
</organism>
<feature type="domain" description="Calcineurin-like phosphoesterase" evidence="4">
    <location>
        <begin position="1"/>
        <end position="103"/>
    </location>
</feature>
<dbReference type="InterPro" id="IPR004843">
    <property type="entry name" value="Calcineurin-like_PHP"/>
</dbReference>
<comment type="caution">
    <text evidence="5">The sequence shown here is derived from an EMBL/GenBank/DDBJ whole genome shotgun (WGS) entry which is preliminary data.</text>
</comment>
<evidence type="ECO:0000313" key="5">
    <source>
        <dbReference type="EMBL" id="RXS76373.1"/>
    </source>
</evidence>
<accession>A0A4Q1RKS5</accession>
<dbReference type="EMBL" id="SDKC01000001">
    <property type="protein sequence ID" value="RXS76373.1"/>
    <property type="molecule type" value="Genomic_DNA"/>
</dbReference>
<evidence type="ECO:0000256" key="1">
    <source>
        <dbReference type="ARBA" id="ARBA00022801"/>
    </source>
</evidence>
<dbReference type="AlphaFoldDB" id="A0A4Q1RKS5"/>
<evidence type="ECO:0000313" key="6">
    <source>
        <dbReference type="Proteomes" id="UP000290106"/>
    </source>
</evidence>